<dbReference type="InterPro" id="IPR016024">
    <property type="entry name" value="ARM-type_fold"/>
</dbReference>
<dbReference type="InterPro" id="IPR013180">
    <property type="entry name" value="CTNNBL1_N"/>
</dbReference>
<keyword evidence="3" id="KW-0677">Repeat</keyword>
<dbReference type="Proteomes" id="UP000008312">
    <property type="component" value="Unassembled WGS sequence"/>
</dbReference>
<dbReference type="PANTHER" id="PTHR14978">
    <property type="entry name" value="BETA-CATENIN-LIKE PROTEIN 1 NUCLEAR ASSOCIATED PROTEIN"/>
    <property type="match status" value="1"/>
</dbReference>
<dbReference type="AlphaFoldDB" id="D8M185"/>
<protein>
    <recommendedName>
        <fullName evidence="7">Beta-catenin-like protein 1 N-terminal domain-containing protein</fullName>
    </recommendedName>
</protein>
<feature type="compositionally biased region" description="Basic and acidic residues" evidence="6">
    <location>
        <begin position="13"/>
        <end position="36"/>
    </location>
</feature>
<feature type="region of interest" description="Disordered" evidence="6">
    <location>
        <begin position="1"/>
        <end position="40"/>
    </location>
</feature>
<keyword evidence="9" id="KW-1185">Reference proteome</keyword>
<dbReference type="PANTHER" id="PTHR14978:SF0">
    <property type="entry name" value="BETA-CATENIN-LIKE PROTEIN 1"/>
    <property type="match status" value="1"/>
</dbReference>
<comment type="subcellular location">
    <subcellularLocation>
        <location evidence="1">Nucleus</location>
    </subcellularLocation>
</comment>
<evidence type="ECO:0000313" key="8">
    <source>
        <dbReference type="EMBL" id="CBK21824.2"/>
    </source>
</evidence>
<evidence type="ECO:0000259" key="7">
    <source>
        <dbReference type="SMART" id="SM01156"/>
    </source>
</evidence>
<keyword evidence="4" id="KW-0175">Coiled coil</keyword>
<dbReference type="InParanoid" id="D8M185"/>
<evidence type="ECO:0000256" key="1">
    <source>
        <dbReference type="ARBA" id="ARBA00004123"/>
    </source>
</evidence>
<dbReference type="EMBL" id="FN668645">
    <property type="protein sequence ID" value="CBK21824.2"/>
    <property type="molecule type" value="Genomic_DNA"/>
</dbReference>
<evidence type="ECO:0000256" key="6">
    <source>
        <dbReference type="SAM" id="MobiDB-lite"/>
    </source>
</evidence>
<dbReference type="RefSeq" id="XP_012895872.1">
    <property type="nucleotide sequence ID" value="XM_013040418.1"/>
</dbReference>
<evidence type="ECO:0000313" key="9">
    <source>
        <dbReference type="Proteomes" id="UP000008312"/>
    </source>
</evidence>
<accession>D8M185</accession>
<dbReference type="GO" id="GO:0005681">
    <property type="term" value="C:spliceosomal complex"/>
    <property type="evidence" value="ECO:0007669"/>
    <property type="project" value="TreeGrafter"/>
</dbReference>
<keyword evidence="2" id="KW-0597">Phosphoprotein</keyword>
<proteinExistence type="predicted"/>
<gene>
    <name evidence="8" type="ORF">GSBLH_T00001929001</name>
</gene>
<evidence type="ECO:0000256" key="4">
    <source>
        <dbReference type="ARBA" id="ARBA00023054"/>
    </source>
</evidence>
<name>D8M185_BLAHO</name>
<feature type="domain" description="Beta-catenin-like protein 1 N-terminal" evidence="7">
    <location>
        <begin position="50"/>
        <end position="157"/>
    </location>
</feature>
<keyword evidence="5" id="KW-0539">Nucleus</keyword>
<sequence length="310" mass="35212">MEDIFDNILNSKESTDRKRKTEDLVDSEDTKRTHVNEEDEDIDFDDIDLDEITPEEIEKMLQEADKIETTRLDISGIKQIILELEKIINENQKMRMKYATDPLKFEDSEYALHEQIKKCSVFATESKVYPTLVKLDFIGTLSYLLVHDNIVISTDVIKLLDDLTDDETILMDTTGEAVSLIDTVISKNLPQVLVSNLSRLQDDSSIHEEGFDATLNVLDHLIEIHPDVLETLWTTDLLKVLLHQLEKSTASDLSLHCSELLFSLISYKDKVDSIASKPVLSPSLIESVGLDRVVRRFAVAVAIARPRIAE</sequence>
<evidence type="ECO:0000256" key="3">
    <source>
        <dbReference type="ARBA" id="ARBA00022737"/>
    </source>
</evidence>
<dbReference type="SUPFAM" id="SSF48371">
    <property type="entry name" value="ARM repeat"/>
    <property type="match status" value="1"/>
</dbReference>
<dbReference type="InterPro" id="IPR039678">
    <property type="entry name" value="CTNNBL1"/>
</dbReference>
<evidence type="ECO:0000256" key="2">
    <source>
        <dbReference type="ARBA" id="ARBA00022553"/>
    </source>
</evidence>
<dbReference type="GeneID" id="24919149"/>
<organism evidence="8">
    <name type="scientific">Blastocystis hominis</name>
    <dbReference type="NCBI Taxonomy" id="12968"/>
    <lineage>
        <taxon>Eukaryota</taxon>
        <taxon>Sar</taxon>
        <taxon>Stramenopiles</taxon>
        <taxon>Bigyra</taxon>
        <taxon>Opalozoa</taxon>
        <taxon>Opalinata</taxon>
        <taxon>Blastocystidae</taxon>
        <taxon>Blastocystis</taxon>
    </lineage>
</organism>
<dbReference type="Gene3D" id="1.25.10.10">
    <property type="entry name" value="Leucine-rich Repeat Variant"/>
    <property type="match status" value="1"/>
</dbReference>
<dbReference type="OrthoDB" id="1898821at2759"/>
<dbReference type="SMART" id="SM01156">
    <property type="entry name" value="DUF1716"/>
    <property type="match status" value="1"/>
</dbReference>
<dbReference type="InterPro" id="IPR011989">
    <property type="entry name" value="ARM-like"/>
</dbReference>
<dbReference type="Pfam" id="PF08216">
    <property type="entry name" value="CTNNBL"/>
    <property type="match status" value="1"/>
</dbReference>
<reference evidence="8" key="1">
    <citation type="submission" date="2010-02" db="EMBL/GenBank/DDBJ databases">
        <title>Sequencing and annotation of the Blastocystis hominis genome.</title>
        <authorList>
            <person name="Wincker P."/>
        </authorList>
    </citation>
    <scope>NUCLEOTIDE SEQUENCE</scope>
    <source>
        <strain evidence="8">Singapore isolate B</strain>
    </source>
</reference>
<evidence type="ECO:0000256" key="5">
    <source>
        <dbReference type="ARBA" id="ARBA00023242"/>
    </source>
</evidence>